<dbReference type="RefSeq" id="WP_048634530.1">
    <property type="nucleotide sequence ID" value="NZ_CVQQ01000020.1"/>
</dbReference>
<reference evidence="6 7" key="1">
    <citation type="submission" date="2018-12" db="EMBL/GenBank/DDBJ databases">
        <authorList>
            <consortium name="Pathogen Informatics"/>
        </authorList>
    </citation>
    <scope>NUCLEOTIDE SEQUENCE [LARGE SCALE GENOMIC DNA]</scope>
    <source>
        <strain evidence="6 7">NCTC10437</strain>
    </source>
</reference>
<evidence type="ECO:0000256" key="2">
    <source>
        <dbReference type="ARBA" id="ARBA00022617"/>
    </source>
</evidence>
<keyword evidence="7" id="KW-1185">Reference proteome</keyword>
<dbReference type="SUPFAM" id="SSF46458">
    <property type="entry name" value="Globin-like"/>
    <property type="match status" value="1"/>
</dbReference>
<dbReference type="InterPro" id="IPR009050">
    <property type="entry name" value="Globin-like_sf"/>
</dbReference>
<dbReference type="Pfam" id="PF01152">
    <property type="entry name" value="Bac_globin"/>
    <property type="match status" value="1"/>
</dbReference>
<dbReference type="GO" id="GO:0020037">
    <property type="term" value="F:heme binding"/>
    <property type="evidence" value="ECO:0007669"/>
    <property type="project" value="InterPro"/>
</dbReference>
<keyword evidence="4 5" id="KW-0408">Iron</keyword>
<dbReference type="OrthoDB" id="9798157at2"/>
<dbReference type="GO" id="GO:0046872">
    <property type="term" value="F:metal ion binding"/>
    <property type="evidence" value="ECO:0007669"/>
    <property type="project" value="UniProtKB-KW"/>
</dbReference>
<dbReference type="InterPro" id="IPR001486">
    <property type="entry name" value="Hemoglobin_trunc"/>
</dbReference>
<dbReference type="KEGG" id="mauu:NCTC10437_02846"/>
<organism evidence="6 7">
    <name type="scientific">Mycolicibacterium aurum</name>
    <name type="common">Mycobacterium aurum</name>
    <dbReference type="NCBI Taxonomy" id="1791"/>
    <lineage>
        <taxon>Bacteria</taxon>
        <taxon>Bacillati</taxon>
        <taxon>Actinomycetota</taxon>
        <taxon>Actinomycetes</taxon>
        <taxon>Mycobacteriales</taxon>
        <taxon>Mycobacteriaceae</taxon>
        <taxon>Mycolicibacterium</taxon>
    </lineage>
</organism>
<keyword evidence="1" id="KW-0813">Transport</keyword>
<evidence type="ECO:0000313" key="7">
    <source>
        <dbReference type="Proteomes" id="UP000279306"/>
    </source>
</evidence>
<name>A0A3S4RTM2_MYCAU</name>
<feature type="binding site" description="distal binding residue" evidence="5">
    <location>
        <position position="45"/>
    </location>
    <ligand>
        <name>heme</name>
        <dbReference type="ChEBI" id="CHEBI:30413"/>
    </ligand>
    <ligandPart>
        <name>Fe</name>
        <dbReference type="ChEBI" id="CHEBI:18248"/>
    </ligandPart>
</feature>
<sequence>MSMFDQIGGRPAVTAAVDDLYRRVIADPALSQYVDGIDMKALKSHQRSFIAAAIGEPDPYLGAVTREGYAYSNIRPEHFDRVVEHLIDTLSDLGVSPSVIEAVGARLAPLPAEVVSPGTSARAS</sequence>
<dbReference type="InterPro" id="IPR012292">
    <property type="entry name" value="Globin/Proto"/>
</dbReference>
<accession>A0A3S4RTM2</accession>
<dbReference type="CDD" id="cd00454">
    <property type="entry name" value="TrHb1_N"/>
    <property type="match status" value="1"/>
</dbReference>
<evidence type="ECO:0000313" key="6">
    <source>
        <dbReference type="EMBL" id="VEG55160.1"/>
    </source>
</evidence>
<dbReference type="GO" id="GO:0019825">
    <property type="term" value="F:oxygen binding"/>
    <property type="evidence" value="ECO:0007669"/>
    <property type="project" value="InterPro"/>
</dbReference>
<keyword evidence="3 5" id="KW-0479">Metal-binding</keyword>
<evidence type="ECO:0000256" key="1">
    <source>
        <dbReference type="ARBA" id="ARBA00022448"/>
    </source>
</evidence>
<evidence type="ECO:0000256" key="4">
    <source>
        <dbReference type="ARBA" id="ARBA00023004"/>
    </source>
</evidence>
<dbReference type="Proteomes" id="UP000279306">
    <property type="component" value="Chromosome"/>
</dbReference>
<dbReference type="STRING" id="1791.GCA_001049355_04702"/>
<dbReference type="EMBL" id="LR134356">
    <property type="protein sequence ID" value="VEG55160.1"/>
    <property type="molecule type" value="Genomic_DNA"/>
</dbReference>
<gene>
    <name evidence="6" type="primary">glbN</name>
    <name evidence="6" type="ORF">NCTC10437_02846</name>
</gene>
<protein>
    <submittedName>
        <fullName evidence="6">Globin</fullName>
    </submittedName>
</protein>
<proteinExistence type="predicted"/>
<dbReference type="Gene3D" id="1.10.490.10">
    <property type="entry name" value="Globins"/>
    <property type="match status" value="1"/>
</dbReference>
<keyword evidence="2 5" id="KW-0349">Heme</keyword>
<evidence type="ECO:0000256" key="3">
    <source>
        <dbReference type="ARBA" id="ARBA00022723"/>
    </source>
</evidence>
<evidence type="ECO:0000256" key="5">
    <source>
        <dbReference type="PIRSR" id="PIRSR601486-1"/>
    </source>
</evidence>
<dbReference type="AlphaFoldDB" id="A0A3S4RTM2"/>